<keyword evidence="5" id="KW-1185">Reference proteome</keyword>
<evidence type="ECO:0000256" key="2">
    <source>
        <dbReference type="ARBA" id="ARBA00022448"/>
    </source>
</evidence>
<dbReference type="SUPFAM" id="SSF53850">
    <property type="entry name" value="Periplasmic binding protein-like II"/>
    <property type="match status" value="1"/>
</dbReference>
<dbReference type="PANTHER" id="PTHR33376:SF7">
    <property type="entry name" value="C4-DICARBOXYLATE-BINDING PROTEIN DCTB"/>
    <property type="match status" value="1"/>
</dbReference>
<keyword evidence="3" id="KW-0732">Signal</keyword>
<name>A0ABY5GZR9_9GAMM</name>
<dbReference type="Gene3D" id="3.40.190.170">
    <property type="entry name" value="Bacterial extracellular solute-binding protein, family 7"/>
    <property type="match status" value="1"/>
</dbReference>
<accession>A0ABY5GZR9</accession>
<evidence type="ECO:0000256" key="1">
    <source>
        <dbReference type="ARBA" id="ARBA00009023"/>
    </source>
</evidence>
<dbReference type="NCBIfam" id="NF037995">
    <property type="entry name" value="TRAP_S1"/>
    <property type="match status" value="1"/>
</dbReference>
<comment type="similarity">
    <text evidence="1">Belongs to the bacterial solute-binding protein 7 family.</text>
</comment>
<evidence type="ECO:0000313" key="5">
    <source>
        <dbReference type="Proteomes" id="UP001059950"/>
    </source>
</evidence>
<evidence type="ECO:0000256" key="3">
    <source>
        <dbReference type="ARBA" id="ARBA00022729"/>
    </source>
</evidence>
<keyword evidence="2" id="KW-0813">Transport</keyword>
<sequence>MILALLGSGISNCVIANDTIIIKAVGTWGYFANYPTHEEPFWNHHIAEVSGGSIVGEIKPQDELDLRGYEIMHLLKNGVFDFAFGLPGYAMQENEIFEGADLSSLVQNIAVQKRVADAYFPTLSRAFAEKYNARLMMLYPFPSQMIWCKQPVNSIADLKGKRIRVFLRTLGDFVEGVGGIAVNVAYHDVPDALANNRVDCVITGTMSAYTVGLHKLTPYGFTLRVGWGLAFGAMNLTKWNRLNESQKELLNREIATLTENMWQQTATEDEIALACLSGGSCAIGEAGNMTLVNPSEADLKIRDKVAKEVILPRWTERCGPECTANWNRTVGKVLGLRAEATPQ</sequence>
<proteinExistence type="inferred from homology"/>
<gene>
    <name evidence="4" type="ORF">KDX31_03555</name>
</gene>
<dbReference type="InterPro" id="IPR018389">
    <property type="entry name" value="DctP_fam"/>
</dbReference>
<dbReference type="PANTHER" id="PTHR33376">
    <property type="match status" value="1"/>
</dbReference>
<dbReference type="Pfam" id="PF03480">
    <property type="entry name" value="DctP"/>
    <property type="match status" value="1"/>
</dbReference>
<reference evidence="4" key="1">
    <citation type="submission" date="2021-04" db="EMBL/GenBank/DDBJ databases">
        <title>Oceanospirillales bacteria with DddD are important DMSP degraders in coastal seawater.</title>
        <authorList>
            <person name="Liu J."/>
        </authorList>
    </citation>
    <scope>NUCLEOTIDE SEQUENCE</scope>
    <source>
        <strain evidence="4">GY6</strain>
    </source>
</reference>
<dbReference type="Proteomes" id="UP001059950">
    <property type="component" value="Chromosome"/>
</dbReference>
<dbReference type="CDD" id="cd13602">
    <property type="entry name" value="PBP2_TRAP_BpDctp6_7"/>
    <property type="match status" value="1"/>
</dbReference>
<protein>
    <submittedName>
        <fullName evidence="4">TRAP transporter substrate-binding protein</fullName>
    </submittedName>
</protein>
<evidence type="ECO:0000313" key="4">
    <source>
        <dbReference type="EMBL" id="UTW05288.1"/>
    </source>
</evidence>
<dbReference type="InterPro" id="IPR038404">
    <property type="entry name" value="TRAP_DctP_sf"/>
</dbReference>
<organism evidence="4 5">
    <name type="scientific">Amphritea atlantica</name>
    <dbReference type="NCBI Taxonomy" id="355243"/>
    <lineage>
        <taxon>Bacteria</taxon>
        <taxon>Pseudomonadati</taxon>
        <taxon>Pseudomonadota</taxon>
        <taxon>Gammaproteobacteria</taxon>
        <taxon>Oceanospirillales</taxon>
        <taxon>Oceanospirillaceae</taxon>
        <taxon>Amphritea</taxon>
    </lineage>
</organism>
<dbReference type="EMBL" id="CP073344">
    <property type="protein sequence ID" value="UTW05288.1"/>
    <property type="molecule type" value="Genomic_DNA"/>
</dbReference>